<sequence length="201" mass="21612">MDGLTQVVERWGYVGLVAVVALENVFPPIPSEVVIPFAGFLTTFGAMTLPGVIVAATVGSVLGALVLYGAGRALGRRRLEALTRRYGHYLGIQLDHVARAEDWFARYGPWAVLIGRLVPIVRSLISIPAGLAEMPLPVFLLYTVVGTVAWNTALAGAGAALGAAWPLVEQWVRLYQHLLLVAALTVAAVWLGLRLPARPRR</sequence>
<proteinExistence type="inferred from homology"/>
<dbReference type="RefSeq" id="WP_318750924.1">
    <property type="nucleotide sequence ID" value="NZ_CP132508.1"/>
</dbReference>
<evidence type="ECO:0000256" key="7">
    <source>
        <dbReference type="SAM" id="Phobius"/>
    </source>
</evidence>
<dbReference type="InterPro" id="IPR051311">
    <property type="entry name" value="DedA_domain"/>
</dbReference>
<dbReference type="EMBL" id="CP132508">
    <property type="protein sequence ID" value="WPD19386.1"/>
    <property type="molecule type" value="Genomic_DNA"/>
</dbReference>
<evidence type="ECO:0000256" key="1">
    <source>
        <dbReference type="ARBA" id="ARBA00004651"/>
    </source>
</evidence>
<dbReference type="Pfam" id="PF09335">
    <property type="entry name" value="VTT_dom"/>
    <property type="match status" value="1"/>
</dbReference>
<dbReference type="PANTHER" id="PTHR42709">
    <property type="entry name" value="ALKALINE PHOSPHATASE LIKE PROTEIN"/>
    <property type="match status" value="1"/>
</dbReference>
<organism evidence="9 10">
    <name type="scientific">Thermaerobacter composti</name>
    <dbReference type="NCBI Taxonomy" id="554949"/>
    <lineage>
        <taxon>Bacteria</taxon>
        <taxon>Bacillati</taxon>
        <taxon>Bacillota</taxon>
        <taxon>Clostridia</taxon>
        <taxon>Eubacteriales</taxon>
        <taxon>Clostridiales Family XVII. Incertae Sedis</taxon>
        <taxon>Thermaerobacter</taxon>
    </lineage>
</organism>
<evidence type="ECO:0000256" key="3">
    <source>
        <dbReference type="ARBA" id="ARBA00022475"/>
    </source>
</evidence>
<reference evidence="9 10" key="1">
    <citation type="submission" date="2023-08" db="EMBL/GenBank/DDBJ databases">
        <title>Genome sequence of Thermaerobacter compostii strain Ins1, a spore-forming filamentous bacterium isolated from a deep geothermal reservoir.</title>
        <authorList>
            <person name="Bregnard D."/>
            <person name="Gonzalez D."/>
            <person name="Junier P."/>
        </authorList>
    </citation>
    <scope>NUCLEOTIDE SEQUENCE [LARGE SCALE GENOMIC DNA]</scope>
    <source>
        <strain evidence="9 10">Ins1</strain>
    </source>
</reference>
<protein>
    <submittedName>
        <fullName evidence="9">DedA family protein</fullName>
    </submittedName>
</protein>
<feature type="transmembrane region" description="Helical" evidence="7">
    <location>
        <begin position="174"/>
        <end position="193"/>
    </location>
</feature>
<dbReference type="Proteomes" id="UP001304683">
    <property type="component" value="Chromosome"/>
</dbReference>
<evidence type="ECO:0000256" key="5">
    <source>
        <dbReference type="ARBA" id="ARBA00022989"/>
    </source>
</evidence>
<feature type="domain" description="VTT" evidence="8">
    <location>
        <begin position="29"/>
        <end position="159"/>
    </location>
</feature>
<accession>A0ABZ0QPN5</accession>
<evidence type="ECO:0000259" key="8">
    <source>
        <dbReference type="Pfam" id="PF09335"/>
    </source>
</evidence>
<dbReference type="PANTHER" id="PTHR42709:SF6">
    <property type="entry name" value="UNDECAPRENYL PHOSPHATE TRANSPORTER A"/>
    <property type="match status" value="1"/>
</dbReference>
<keyword evidence="6 7" id="KW-0472">Membrane</keyword>
<gene>
    <name evidence="9" type="ORF">Q5761_01565</name>
</gene>
<evidence type="ECO:0000313" key="10">
    <source>
        <dbReference type="Proteomes" id="UP001304683"/>
    </source>
</evidence>
<feature type="transmembrane region" description="Helical" evidence="7">
    <location>
        <begin position="139"/>
        <end position="168"/>
    </location>
</feature>
<dbReference type="InterPro" id="IPR032816">
    <property type="entry name" value="VTT_dom"/>
</dbReference>
<comment type="similarity">
    <text evidence="2">Belongs to the DedA family.</text>
</comment>
<evidence type="ECO:0000256" key="6">
    <source>
        <dbReference type="ARBA" id="ARBA00023136"/>
    </source>
</evidence>
<keyword evidence="4 7" id="KW-0812">Transmembrane</keyword>
<evidence type="ECO:0000313" key="9">
    <source>
        <dbReference type="EMBL" id="WPD19386.1"/>
    </source>
</evidence>
<name>A0ABZ0QPN5_9FIRM</name>
<comment type="subcellular location">
    <subcellularLocation>
        <location evidence="1">Cell membrane</location>
        <topology evidence="1">Multi-pass membrane protein</topology>
    </subcellularLocation>
</comment>
<feature type="transmembrane region" description="Helical" evidence="7">
    <location>
        <begin position="12"/>
        <end position="29"/>
    </location>
</feature>
<evidence type="ECO:0000256" key="4">
    <source>
        <dbReference type="ARBA" id="ARBA00022692"/>
    </source>
</evidence>
<feature type="transmembrane region" description="Helical" evidence="7">
    <location>
        <begin position="49"/>
        <end position="70"/>
    </location>
</feature>
<evidence type="ECO:0000256" key="2">
    <source>
        <dbReference type="ARBA" id="ARBA00010792"/>
    </source>
</evidence>
<keyword evidence="10" id="KW-1185">Reference proteome</keyword>
<keyword evidence="5 7" id="KW-1133">Transmembrane helix</keyword>
<keyword evidence="3" id="KW-1003">Cell membrane</keyword>